<dbReference type="Proteomes" id="UP000814353">
    <property type="component" value="Unassembled WGS sequence"/>
</dbReference>
<dbReference type="RefSeq" id="WP_181512813.1">
    <property type="nucleotide sequence ID" value="NZ_JABFUB010000001.1"/>
</dbReference>
<proteinExistence type="predicted"/>
<accession>A0A7W0ABU1</accession>
<organism evidence="1 3">
    <name type="scientific">Billgrantia kenyensis</name>
    <dbReference type="NCBI Taxonomy" id="321266"/>
    <lineage>
        <taxon>Bacteria</taxon>
        <taxon>Pseudomonadati</taxon>
        <taxon>Pseudomonadota</taxon>
        <taxon>Gammaproteobacteria</taxon>
        <taxon>Oceanospirillales</taxon>
        <taxon>Halomonadaceae</taxon>
        <taxon>Billgrantia</taxon>
    </lineage>
</organism>
<name>A0A7W0ABU1_9GAMM</name>
<protein>
    <submittedName>
        <fullName evidence="1">Uncharacterized protein</fullName>
    </submittedName>
</protein>
<evidence type="ECO:0000313" key="4">
    <source>
        <dbReference type="Proteomes" id="UP000814353"/>
    </source>
</evidence>
<dbReference type="EMBL" id="JABFUB010000001">
    <property type="protein sequence ID" value="MCG6659963.1"/>
    <property type="molecule type" value="Genomic_DNA"/>
</dbReference>
<dbReference type="AlphaFoldDB" id="A0A7W0ABU1"/>
<evidence type="ECO:0000313" key="3">
    <source>
        <dbReference type="Proteomes" id="UP000518091"/>
    </source>
</evidence>
<gene>
    <name evidence="1" type="ORF">H1D44_00085</name>
    <name evidence="2" type="ORF">HOP48_00155</name>
</gene>
<keyword evidence="4" id="KW-1185">Reference proteome</keyword>
<sequence>MASQASNRQSPATQASQPIMDWYSQQWLQGVVPMTRLQLVWMESVSDMMVQEAKFLAALSEAGQQLGMCYDTHGHDPEKLRECYQNLAREVADQHMQRLKQVAALPHEFRQRIWEEI</sequence>
<reference evidence="1 3" key="2">
    <citation type="submission" date="2020-07" db="EMBL/GenBank/DDBJ databases">
        <title>Identification of Halomonas strains.</title>
        <authorList>
            <person name="Xiao Z."/>
            <person name="Shen J."/>
        </authorList>
    </citation>
    <scope>NUCLEOTIDE SEQUENCE [LARGE SCALE GENOMIC DNA]</scope>
    <source>
        <strain evidence="1 3">DSM 17331</strain>
    </source>
</reference>
<reference evidence="2 4" key="1">
    <citation type="submission" date="2020-05" db="EMBL/GenBank/DDBJ databases">
        <title>Comparative genomic analysis of denitrifying bacteria from Halomonas genus.</title>
        <authorList>
            <person name="Wang L."/>
            <person name="Shao Z."/>
        </authorList>
    </citation>
    <scope>NUCLEOTIDE SEQUENCE [LARGE SCALE GENOMIC DNA]</scope>
    <source>
        <strain evidence="2 4">DSM 17331</strain>
    </source>
</reference>
<dbReference type="Proteomes" id="UP000518091">
    <property type="component" value="Unassembled WGS sequence"/>
</dbReference>
<evidence type="ECO:0000313" key="1">
    <source>
        <dbReference type="EMBL" id="MBA2777293.1"/>
    </source>
</evidence>
<comment type="caution">
    <text evidence="1">The sequence shown here is derived from an EMBL/GenBank/DDBJ whole genome shotgun (WGS) entry which is preliminary data.</text>
</comment>
<evidence type="ECO:0000313" key="2">
    <source>
        <dbReference type="EMBL" id="MCG6659963.1"/>
    </source>
</evidence>
<dbReference type="EMBL" id="JACEFT010000001">
    <property type="protein sequence ID" value="MBA2777293.1"/>
    <property type="molecule type" value="Genomic_DNA"/>
</dbReference>